<dbReference type="Gene3D" id="3.80.30.20">
    <property type="entry name" value="tm_1862 like domain"/>
    <property type="match status" value="1"/>
</dbReference>
<organism evidence="7 8">
    <name type="scientific">Gelidibacter algens</name>
    <dbReference type="NCBI Taxonomy" id="49280"/>
    <lineage>
        <taxon>Bacteria</taxon>
        <taxon>Pseudomonadati</taxon>
        <taxon>Bacteroidota</taxon>
        <taxon>Flavobacteriia</taxon>
        <taxon>Flavobacteriales</taxon>
        <taxon>Flavobacteriaceae</taxon>
        <taxon>Gelidibacter</taxon>
    </lineage>
</organism>
<dbReference type="InterPro" id="IPR007197">
    <property type="entry name" value="rSAM"/>
</dbReference>
<keyword evidence="3" id="KW-0479">Metal-binding</keyword>
<comment type="caution">
    <text evidence="7">The sequence shown here is derived from an EMBL/GenBank/DDBJ whole genome shotgun (WGS) entry which is preliminary data.</text>
</comment>
<evidence type="ECO:0000313" key="8">
    <source>
        <dbReference type="Proteomes" id="UP000248987"/>
    </source>
</evidence>
<dbReference type="InterPro" id="IPR006638">
    <property type="entry name" value="Elp3/MiaA/NifB-like_rSAM"/>
</dbReference>
<dbReference type="InterPro" id="IPR023404">
    <property type="entry name" value="rSAM_horseshoe"/>
</dbReference>
<dbReference type="OrthoDB" id="9801424at2"/>
<dbReference type="InterPro" id="IPR058240">
    <property type="entry name" value="rSAM_sf"/>
</dbReference>
<evidence type="ECO:0000313" key="7">
    <source>
        <dbReference type="EMBL" id="RAJ26698.1"/>
    </source>
</evidence>
<dbReference type="RefSeq" id="WP_066431222.1">
    <property type="nucleotide sequence ID" value="NZ_LZRN01000006.1"/>
</dbReference>
<gene>
    <name evidence="7" type="ORF">LX77_00953</name>
</gene>
<dbReference type="GO" id="GO:0005829">
    <property type="term" value="C:cytosol"/>
    <property type="evidence" value="ECO:0007669"/>
    <property type="project" value="TreeGrafter"/>
</dbReference>
<dbReference type="Pfam" id="PF04055">
    <property type="entry name" value="Radical_SAM"/>
    <property type="match status" value="1"/>
</dbReference>
<dbReference type="SUPFAM" id="SSF102114">
    <property type="entry name" value="Radical SAM enzymes"/>
    <property type="match status" value="1"/>
</dbReference>
<dbReference type="InterPro" id="IPR051198">
    <property type="entry name" value="BchE-like"/>
</dbReference>
<dbReference type="GO" id="GO:0003824">
    <property type="term" value="F:catalytic activity"/>
    <property type="evidence" value="ECO:0007669"/>
    <property type="project" value="InterPro"/>
</dbReference>
<evidence type="ECO:0000256" key="2">
    <source>
        <dbReference type="ARBA" id="ARBA00022691"/>
    </source>
</evidence>
<keyword evidence="4" id="KW-0408">Iron</keyword>
<evidence type="ECO:0000256" key="3">
    <source>
        <dbReference type="ARBA" id="ARBA00022723"/>
    </source>
</evidence>
<dbReference type="GO" id="GO:0051536">
    <property type="term" value="F:iron-sulfur cluster binding"/>
    <property type="evidence" value="ECO:0007669"/>
    <property type="project" value="UniProtKB-KW"/>
</dbReference>
<name>A0A1A7R4T6_9FLAO</name>
<dbReference type="AlphaFoldDB" id="A0A1A7R4T6"/>
<dbReference type="SFLD" id="SFLDS00029">
    <property type="entry name" value="Radical_SAM"/>
    <property type="match status" value="1"/>
</dbReference>
<dbReference type="Proteomes" id="UP000248987">
    <property type="component" value="Unassembled WGS sequence"/>
</dbReference>
<keyword evidence="2" id="KW-0949">S-adenosyl-L-methionine</keyword>
<accession>A0A1A7R4T6</accession>
<reference evidence="7 8" key="1">
    <citation type="submission" date="2018-06" db="EMBL/GenBank/DDBJ databases">
        <title>Genomic Encyclopedia of Archaeal and Bacterial Type Strains, Phase II (KMG-II): from individual species to whole genera.</title>
        <authorList>
            <person name="Goeker M."/>
        </authorList>
    </citation>
    <scope>NUCLEOTIDE SEQUENCE [LARGE SCALE GENOMIC DNA]</scope>
    <source>
        <strain evidence="7 8">DSM 12408</strain>
    </source>
</reference>
<comment type="cofactor">
    <cofactor evidence="1">
        <name>[4Fe-4S] cluster</name>
        <dbReference type="ChEBI" id="CHEBI:49883"/>
    </cofactor>
</comment>
<evidence type="ECO:0000256" key="4">
    <source>
        <dbReference type="ARBA" id="ARBA00023004"/>
    </source>
</evidence>
<dbReference type="PROSITE" id="PS51918">
    <property type="entry name" value="RADICAL_SAM"/>
    <property type="match status" value="1"/>
</dbReference>
<sequence>MSSKILFIIPPFTQLNTAYPASAYLKGFLESHHISVSHFDLSIELFTAIFTSEFLTAIFEEAEDLHNYQYPELSIMKSMYITRVDVVIKFLQKQDIETAHHILETGFLPLGHRLSHVNTDIKWEVGDLGIIDKAKHHATLFVEEIGDFIQANVDEFFAFTKYAEQIATSASSFDQLDEFLSFQPTIIEEQMLDILVAQIESETPNLVCFSIPFPGNLFAALRCSQFIKQLFPDIHVAFGGGYCNTELRSLKDPRIFEFVDFITLDDGEGPLLKLVDHLDGNIDSDHLERTFVLENNQVVYKNKLPNTIYHHKNLPSPNYSGLPFHKYVSFLDVVNPMHRMWTDARWNKLTISHGCYWKQCSFCDVSLDYIGNYQNTTADHLVDNIEKIISDTGITGFHFVDEAAPPKMLRALSNKLIERQVNITWWTNIRFEKTFDFHLCQLMAKSGCIAVTGGLEVASDRLLSKMKKGVDIAQVTRVTHHFSQNNIMVHAYLMYGFPTQTEQETIDSLEVVRQLFQKNCIQSAFWHQFTTTIHSPIGMNPQDFGIHITGPVFEGFAQNDLYHEDPQGADHPKYTKGLNLALHSYLNKTGFTKDLQDWFNFPIPDTSHPEHLIESFLSEIVAIKAMAIE</sequence>
<protein>
    <submittedName>
        <fullName evidence="7">Radical SAM family protein</fullName>
    </submittedName>
</protein>
<dbReference type="SMART" id="SM00729">
    <property type="entry name" value="Elp3"/>
    <property type="match status" value="1"/>
</dbReference>
<evidence type="ECO:0000256" key="5">
    <source>
        <dbReference type="ARBA" id="ARBA00023014"/>
    </source>
</evidence>
<evidence type="ECO:0000256" key="1">
    <source>
        <dbReference type="ARBA" id="ARBA00001966"/>
    </source>
</evidence>
<keyword evidence="8" id="KW-1185">Reference proteome</keyword>
<evidence type="ECO:0000259" key="6">
    <source>
        <dbReference type="PROSITE" id="PS51918"/>
    </source>
</evidence>
<dbReference type="SFLD" id="SFLDG01082">
    <property type="entry name" value="B12-binding_domain_containing"/>
    <property type="match status" value="1"/>
</dbReference>
<dbReference type="GO" id="GO:0046872">
    <property type="term" value="F:metal ion binding"/>
    <property type="evidence" value="ECO:0007669"/>
    <property type="project" value="UniProtKB-KW"/>
</dbReference>
<dbReference type="EMBL" id="QLLQ01000002">
    <property type="protein sequence ID" value="RAJ26698.1"/>
    <property type="molecule type" value="Genomic_DNA"/>
</dbReference>
<keyword evidence="5" id="KW-0411">Iron-sulfur</keyword>
<dbReference type="PANTHER" id="PTHR43409:SF7">
    <property type="entry name" value="BLL1977 PROTEIN"/>
    <property type="match status" value="1"/>
</dbReference>
<proteinExistence type="predicted"/>
<dbReference type="PANTHER" id="PTHR43409">
    <property type="entry name" value="ANAEROBIC MAGNESIUM-PROTOPORPHYRIN IX MONOMETHYL ESTER CYCLASE-RELATED"/>
    <property type="match status" value="1"/>
</dbReference>
<dbReference type="STRING" id="49280.A9996_04080"/>
<feature type="domain" description="Radical SAM core" evidence="6">
    <location>
        <begin position="341"/>
        <end position="557"/>
    </location>
</feature>